<dbReference type="Pfam" id="PF07505">
    <property type="entry name" value="DUF5131"/>
    <property type="match status" value="1"/>
</dbReference>
<sequence>MENTKIEWCDSSWNPVTGCYNNCPYCYARRIANRLKGCDNCPSGIRPSLARIIELSHRLQATSKDGKKRAAAYPFGFTPTLHEYRLDDPKSKGFGKNVFVCSMADLFGPWVPDSWIEKVFRSCLDAPGHRYLFLTKNPIRYIELAEAGILPERDDFWYGSTITGPEVPAFYGGGYKTFASIEPILEPFDGPGAGGIADTIDWAIFGAETGNRKDKVVPERSWIEGAVKAFQDRGKPVFMKDSMKPVWGEELLTEFPWED</sequence>
<proteinExistence type="predicted"/>
<protein>
    <recommendedName>
        <fullName evidence="2">DUF5131 family protein</fullName>
    </recommendedName>
</protein>
<accession>A0A8S5NGH1</accession>
<evidence type="ECO:0008006" key="2">
    <source>
        <dbReference type="Google" id="ProtNLM"/>
    </source>
</evidence>
<reference evidence="1" key="1">
    <citation type="journal article" date="2021" name="Proc. Natl. Acad. Sci. U.S.A.">
        <title>A Catalog of Tens of Thousands of Viruses from Human Metagenomes Reveals Hidden Associations with Chronic Diseases.</title>
        <authorList>
            <person name="Tisza M.J."/>
            <person name="Buck C.B."/>
        </authorList>
    </citation>
    <scope>NUCLEOTIDE SEQUENCE</scope>
    <source>
        <strain evidence="1">Ctcwu24</strain>
    </source>
</reference>
<evidence type="ECO:0000313" key="1">
    <source>
        <dbReference type="EMBL" id="DAD93790.1"/>
    </source>
</evidence>
<dbReference type="EMBL" id="BK015167">
    <property type="protein sequence ID" value="DAD93790.1"/>
    <property type="molecule type" value="Genomic_DNA"/>
</dbReference>
<organism evidence="1">
    <name type="scientific">Myoviridae sp. ctcwu24</name>
    <dbReference type="NCBI Taxonomy" id="2826670"/>
    <lineage>
        <taxon>Viruses</taxon>
        <taxon>Duplodnaviria</taxon>
        <taxon>Heunggongvirae</taxon>
        <taxon>Uroviricota</taxon>
        <taxon>Caudoviricetes</taxon>
    </lineage>
</organism>
<dbReference type="InterPro" id="IPR011101">
    <property type="entry name" value="DUF5131"/>
</dbReference>
<name>A0A8S5NGH1_9CAUD</name>